<accession>A0A1Y3PKG7</accession>
<proteinExistence type="predicted"/>
<sequence length="130" mass="14684">MFADRIVGVILILISAGLLYSLKGATFEASIFPSFFLVLLIVLSSLLVIKPSGSKLTFDNIKGLLIQFALILLYLFALPRIGFIISTLFYLFIAIYLSGYRKWIHNIVTTSCLTILLYFIFARYLHVNLP</sequence>
<keyword evidence="1" id="KW-1133">Transmembrane helix</keyword>
<organism evidence="3 4">
    <name type="scientific">Bacillus thermozeamaize</name>
    <dbReference type="NCBI Taxonomy" id="230954"/>
    <lineage>
        <taxon>Bacteria</taxon>
        <taxon>Bacillati</taxon>
        <taxon>Bacillota</taxon>
        <taxon>Bacilli</taxon>
        <taxon>Bacillales</taxon>
        <taxon>Bacillaceae</taxon>
        <taxon>Bacillus</taxon>
    </lineage>
</organism>
<dbReference type="AlphaFoldDB" id="A0A1Y3PKG7"/>
<evidence type="ECO:0000259" key="2">
    <source>
        <dbReference type="Pfam" id="PF07331"/>
    </source>
</evidence>
<feature type="transmembrane region" description="Helical" evidence="1">
    <location>
        <begin position="31"/>
        <end position="49"/>
    </location>
</feature>
<dbReference type="InterPro" id="IPR009936">
    <property type="entry name" value="DUF1468"/>
</dbReference>
<evidence type="ECO:0000256" key="1">
    <source>
        <dbReference type="SAM" id="Phobius"/>
    </source>
</evidence>
<dbReference type="EMBL" id="LZRT01000099">
    <property type="protein sequence ID" value="OUM85578.1"/>
    <property type="molecule type" value="Genomic_DNA"/>
</dbReference>
<reference evidence="4" key="1">
    <citation type="submission" date="2016-06" db="EMBL/GenBank/DDBJ databases">
        <authorList>
            <person name="Nascimento L."/>
            <person name="Pereira R.V."/>
            <person name="Martins L.F."/>
            <person name="Quaggio R.B."/>
            <person name="Silva A.M."/>
            <person name="Setubal J.C."/>
        </authorList>
    </citation>
    <scope>NUCLEOTIDE SEQUENCE [LARGE SCALE GENOMIC DNA]</scope>
</reference>
<dbReference type="Pfam" id="PF07331">
    <property type="entry name" value="TctB"/>
    <property type="match status" value="1"/>
</dbReference>
<keyword evidence="1" id="KW-0812">Transmembrane</keyword>
<keyword evidence="1" id="KW-0472">Membrane</keyword>
<protein>
    <recommendedName>
        <fullName evidence="2">DUF1468 domain-containing protein</fullName>
    </recommendedName>
</protein>
<feature type="transmembrane region" description="Helical" evidence="1">
    <location>
        <begin position="70"/>
        <end position="97"/>
    </location>
</feature>
<gene>
    <name evidence="3" type="ORF">BAA01_12155</name>
</gene>
<name>A0A1Y3PKG7_9BACI</name>
<dbReference type="Proteomes" id="UP000196475">
    <property type="component" value="Unassembled WGS sequence"/>
</dbReference>
<evidence type="ECO:0000313" key="3">
    <source>
        <dbReference type="EMBL" id="OUM85578.1"/>
    </source>
</evidence>
<comment type="caution">
    <text evidence="3">The sequence shown here is derived from an EMBL/GenBank/DDBJ whole genome shotgun (WGS) entry which is preliminary data.</text>
</comment>
<evidence type="ECO:0000313" key="4">
    <source>
        <dbReference type="Proteomes" id="UP000196475"/>
    </source>
</evidence>
<feature type="domain" description="DUF1468" evidence="2">
    <location>
        <begin position="6"/>
        <end position="130"/>
    </location>
</feature>
<feature type="transmembrane region" description="Helical" evidence="1">
    <location>
        <begin position="103"/>
        <end position="125"/>
    </location>
</feature>